<keyword evidence="6 8" id="KW-1133">Transmembrane helix</keyword>
<name>A0AAV5A885_9AGAM</name>
<reference evidence="9" key="1">
    <citation type="submission" date="2021-10" db="EMBL/GenBank/DDBJ databases">
        <title>De novo Genome Assembly of Clathrus columnatus (Basidiomycota, Fungi) Using Illumina and Nanopore Sequence Data.</title>
        <authorList>
            <person name="Ogiso-Tanaka E."/>
            <person name="Itagaki H."/>
            <person name="Hosoya T."/>
            <person name="Hosaka K."/>
        </authorList>
    </citation>
    <scope>NUCLEOTIDE SEQUENCE</scope>
    <source>
        <strain evidence="9">MO-923</strain>
    </source>
</reference>
<dbReference type="EMBL" id="BPWL01000004">
    <property type="protein sequence ID" value="GJJ09678.1"/>
    <property type="molecule type" value="Genomic_DNA"/>
</dbReference>
<protein>
    <submittedName>
        <fullName evidence="9">Uncharacterized protein</fullName>
    </submittedName>
</protein>
<comment type="subcellular location">
    <subcellularLocation>
        <location evidence="1">Membrane</location>
        <topology evidence="1">Multi-pass membrane protein</topology>
    </subcellularLocation>
</comment>
<dbReference type="GO" id="GO:0000506">
    <property type="term" value="C:glycosylphosphatidylinositol-N-acetylglucosaminyltransferase (GPI-GnT) complex"/>
    <property type="evidence" value="ECO:0007669"/>
    <property type="project" value="TreeGrafter"/>
</dbReference>
<proteinExistence type="inferred from homology"/>
<dbReference type="PANTHER" id="PTHR12982:SF0">
    <property type="entry name" value="PHOSPHATIDYLINOSITOL N-ACETYLGLUCOSAMINYLTRANSFERASE SUBUNIT C"/>
    <property type="match status" value="1"/>
</dbReference>
<evidence type="ECO:0000256" key="1">
    <source>
        <dbReference type="ARBA" id="ARBA00004141"/>
    </source>
</evidence>
<comment type="pathway">
    <text evidence="2">Glycolipid biosynthesis; glycosylphosphatidylinositol-anchor biosynthesis.</text>
</comment>
<comment type="similarity">
    <text evidence="3">Belongs to the PIGC family.</text>
</comment>
<accession>A0AAV5A885</accession>
<dbReference type="Proteomes" id="UP001050691">
    <property type="component" value="Unassembled WGS sequence"/>
</dbReference>
<dbReference type="AlphaFoldDB" id="A0AAV5A885"/>
<sequence length="266" mass="29268">MAAAYLFSQREVENPSTPCLSCTKQWCLDQKLDICVNASLGDINPDTATGKEGDVEARCFQRDSPRDQLVVTLFLLTVFGLLVGAGIKSRMEKAGIRVDANAAWDAARVSRRWWESFLPTNQVEFNLSTLSWGSRERRVDSEYQELEMEAERAKAVKSSVLIFLALIALSPVLRTLTAATSSDSIWALSACLFGINIILADYGPSEPRVKRQGRLTSVLSINAAISASVVLASRLSTNIAVFSLMLLSVQSFALFPLLRIQMQASR</sequence>
<feature type="transmembrane region" description="Helical" evidence="8">
    <location>
        <begin position="239"/>
        <end position="258"/>
    </location>
</feature>
<evidence type="ECO:0000313" key="10">
    <source>
        <dbReference type="Proteomes" id="UP001050691"/>
    </source>
</evidence>
<keyword evidence="10" id="KW-1185">Reference proteome</keyword>
<feature type="transmembrane region" description="Helical" evidence="8">
    <location>
        <begin position="155"/>
        <end position="173"/>
    </location>
</feature>
<evidence type="ECO:0000256" key="4">
    <source>
        <dbReference type="ARBA" id="ARBA00022502"/>
    </source>
</evidence>
<evidence type="ECO:0000313" key="9">
    <source>
        <dbReference type="EMBL" id="GJJ09678.1"/>
    </source>
</evidence>
<keyword evidence="4" id="KW-0337">GPI-anchor biosynthesis</keyword>
<evidence type="ECO:0000256" key="5">
    <source>
        <dbReference type="ARBA" id="ARBA00022692"/>
    </source>
</evidence>
<comment type="caution">
    <text evidence="9">The sequence shown here is derived from an EMBL/GenBank/DDBJ whole genome shotgun (WGS) entry which is preliminary data.</text>
</comment>
<gene>
    <name evidence="9" type="ORF">Clacol_003902</name>
</gene>
<keyword evidence="5 8" id="KW-0812">Transmembrane</keyword>
<evidence type="ECO:0000256" key="7">
    <source>
        <dbReference type="ARBA" id="ARBA00023136"/>
    </source>
</evidence>
<dbReference type="InterPro" id="IPR009450">
    <property type="entry name" value="Plno_GlcNAc_GPI2"/>
</dbReference>
<evidence type="ECO:0000256" key="6">
    <source>
        <dbReference type="ARBA" id="ARBA00022989"/>
    </source>
</evidence>
<evidence type="ECO:0000256" key="2">
    <source>
        <dbReference type="ARBA" id="ARBA00004687"/>
    </source>
</evidence>
<feature type="transmembrane region" description="Helical" evidence="8">
    <location>
        <begin position="215"/>
        <end position="233"/>
    </location>
</feature>
<dbReference type="GO" id="GO:0006506">
    <property type="term" value="P:GPI anchor biosynthetic process"/>
    <property type="evidence" value="ECO:0007669"/>
    <property type="project" value="UniProtKB-KW"/>
</dbReference>
<feature type="transmembrane region" description="Helical" evidence="8">
    <location>
        <begin position="185"/>
        <end position="203"/>
    </location>
</feature>
<evidence type="ECO:0000256" key="3">
    <source>
        <dbReference type="ARBA" id="ARBA00008321"/>
    </source>
</evidence>
<feature type="transmembrane region" description="Helical" evidence="8">
    <location>
        <begin position="69"/>
        <end position="87"/>
    </location>
</feature>
<dbReference type="Pfam" id="PF06432">
    <property type="entry name" value="GPI2"/>
    <property type="match status" value="1"/>
</dbReference>
<dbReference type="PANTHER" id="PTHR12982">
    <property type="entry name" value="PHOSPHATIDYLINOSITOL GLYCAN, CLASS C"/>
    <property type="match status" value="1"/>
</dbReference>
<evidence type="ECO:0000256" key="8">
    <source>
        <dbReference type="SAM" id="Phobius"/>
    </source>
</evidence>
<organism evidence="9 10">
    <name type="scientific">Clathrus columnatus</name>
    <dbReference type="NCBI Taxonomy" id="1419009"/>
    <lineage>
        <taxon>Eukaryota</taxon>
        <taxon>Fungi</taxon>
        <taxon>Dikarya</taxon>
        <taxon>Basidiomycota</taxon>
        <taxon>Agaricomycotina</taxon>
        <taxon>Agaricomycetes</taxon>
        <taxon>Phallomycetidae</taxon>
        <taxon>Phallales</taxon>
        <taxon>Clathraceae</taxon>
        <taxon>Clathrus</taxon>
    </lineage>
</organism>
<keyword evidence="7 8" id="KW-0472">Membrane</keyword>